<dbReference type="EMBL" id="JACCPJ010000015">
    <property type="protein sequence ID" value="NZD66187.1"/>
    <property type="molecule type" value="Genomic_DNA"/>
</dbReference>
<gene>
    <name evidence="1" type="ORF">HX900_34635</name>
</gene>
<dbReference type="AlphaFoldDB" id="A0A7Z0ZWB5"/>
<organism evidence="1 2">
    <name type="scientific">Rhizobium changzhiense</name>
    <dbReference type="NCBI Taxonomy" id="2692317"/>
    <lineage>
        <taxon>Bacteria</taxon>
        <taxon>Pseudomonadati</taxon>
        <taxon>Pseudomonadota</taxon>
        <taxon>Alphaproteobacteria</taxon>
        <taxon>Hyphomicrobiales</taxon>
        <taxon>Rhizobiaceae</taxon>
        <taxon>Rhizobium/Agrobacterium group</taxon>
        <taxon>Rhizobium</taxon>
    </lineage>
</organism>
<dbReference type="Proteomes" id="UP000532162">
    <property type="component" value="Unassembled WGS sequence"/>
</dbReference>
<accession>A0A7Z0ZWB5</accession>
<proteinExistence type="predicted"/>
<dbReference type="RefSeq" id="WP_180697389.1">
    <property type="nucleotide sequence ID" value="NZ_JACCPJ010000015.1"/>
</dbReference>
<protein>
    <submittedName>
        <fullName evidence="1">Uncharacterized protein</fullName>
    </submittedName>
</protein>
<evidence type="ECO:0000313" key="2">
    <source>
        <dbReference type="Proteomes" id="UP000532162"/>
    </source>
</evidence>
<comment type="caution">
    <text evidence="1">The sequence shown here is derived from an EMBL/GenBank/DDBJ whole genome shotgun (WGS) entry which is preliminary data.</text>
</comment>
<evidence type="ECO:0000313" key="1">
    <source>
        <dbReference type="EMBL" id="NZD66187.1"/>
    </source>
</evidence>
<sequence length="222" mass="24586">MLRSSAPRTLLSLATVNLCWTIAIVIGLSSRILADERPAGVATEEELAFAGLLRSKPLELHRLLGRHLTAVAPGVLWRDLPTPEEYKDPTIKYAVFARLGPGKDGAFKDPGAFMRSWKFLKAPYCVSSYSMFILYFNRGFVFKVELRFVADTFAGVVPADNAAYCESEKPLFDLVAAAVGGPIVKREDELEIRLEMEDYIQRLSTNGSDANLSWELRGGPTL</sequence>
<name>A0A7Z0ZWB5_9HYPH</name>
<reference evidence="1 2" key="1">
    <citation type="submission" date="2020-07" db="EMBL/GenBank/DDBJ databases">
        <authorList>
            <person name="Sun Q."/>
        </authorList>
    </citation>
    <scope>NUCLEOTIDE SEQUENCE [LARGE SCALE GENOMIC DNA]</scope>
    <source>
        <strain evidence="1 2">WYCCWR 11290</strain>
    </source>
</reference>